<protein>
    <recommendedName>
        <fullName evidence="1">Transposase Tc1-like domain-containing protein</fullName>
    </recommendedName>
</protein>
<reference evidence="3" key="1">
    <citation type="submission" date="2021-02" db="EMBL/GenBank/DDBJ databases">
        <authorList>
            <person name="Nowell W R."/>
        </authorList>
    </citation>
    <scope>NUCLEOTIDE SEQUENCE</scope>
</reference>
<dbReference type="InterPro" id="IPR002492">
    <property type="entry name" value="Transposase_Tc1-like"/>
</dbReference>
<dbReference type="AlphaFoldDB" id="A0A818V5N1"/>
<dbReference type="Proteomes" id="UP000663872">
    <property type="component" value="Unassembled WGS sequence"/>
</dbReference>
<dbReference type="GO" id="GO:0003677">
    <property type="term" value="F:DNA binding"/>
    <property type="evidence" value="ECO:0007669"/>
    <property type="project" value="InterPro"/>
</dbReference>
<organism evidence="3 5">
    <name type="scientific">Rotaria socialis</name>
    <dbReference type="NCBI Taxonomy" id="392032"/>
    <lineage>
        <taxon>Eukaryota</taxon>
        <taxon>Metazoa</taxon>
        <taxon>Spiralia</taxon>
        <taxon>Gnathifera</taxon>
        <taxon>Rotifera</taxon>
        <taxon>Eurotatoria</taxon>
        <taxon>Bdelloidea</taxon>
        <taxon>Philodinida</taxon>
        <taxon>Philodinidae</taxon>
        <taxon>Rotaria</taxon>
    </lineage>
</organism>
<sequence length="100" mass="11346">MKGRGRKRKTTAAVDRIIQCIIEGDRRKSAASVKQEFEKEIGVIIHSNTVRNRIHEIGLYGRAGPKKTIREQAQSSKTDSIRKNNDGKAVQLLERHLVVR</sequence>
<evidence type="ECO:0000313" key="2">
    <source>
        <dbReference type="EMBL" id="CAF3487364.1"/>
    </source>
</evidence>
<evidence type="ECO:0000313" key="5">
    <source>
        <dbReference type="Proteomes" id="UP000663872"/>
    </source>
</evidence>
<gene>
    <name evidence="4" type="ORF">FME351_LOCUS28502</name>
    <name evidence="3" type="ORF">GRG538_LOCUS28382</name>
    <name evidence="2" type="ORF">LUA448_LOCUS24421</name>
</gene>
<feature type="domain" description="Transposase Tc1-like" evidence="1">
    <location>
        <begin position="16"/>
        <end position="67"/>
    </location>
</feature>
<dbReference type="Proteomes" id="UP000663869">
    <property type="component" value="Unassembled WGS sequence"/>
</dbReference>
<dbReference type="EMBL" id="CAJNYT010004928">
    <property type="protein sequence ID" value="CAF3701609.1"/>
    <property type="molecule type" value="Genomic_DNA"/>
</dbReference>
<dbReference type="GO" id="GO:0006313">
    <property type="term" value="P:DNA transposition"/>
    <property type="evidence" value="ECO:0007669"/>
    <property type="project" value="InterPro"/>
</dbReference>
<evidence type="ECO:0000259" key="1">
    <source>
        <dbReference type="Pfam" id="PF01498"/>
    </source>
</evidence>
<evidence type="ECO:0000313" key="4">
    <source>
        <dbReference type="EMBL" id="CAF3712530.1"/>
    </source>
</evidence>
<name>A0A818V5N1_9BILA</name>
<dbReference type="GO" id="GO:0015074">
    <property type="term" value="P:DNA integration"/>
    <property type="evidence" value="ECO:0007669"/>
    <property type="project" value="InterPro"/>
</dbReference>
<dbReference type="EMBL" id="CAJNYD010003251">
    <property type="protein sequence ID" value="CAF3487364.1"/>
    <property type="molecule type" value="Genomic_DNA"/>
</dbReference>
<comment type="caution">
    <text evidence="3">The sequence shown here is derived from an EMBL/GenBank/DDBJ whole genome shotgun (WGS) entry which is preliminary data.</text>
</comment>
<dbReference type="EMBL" id="CAJNYU010003923">
    <property type="protein sequence ID" value="CAF3712530.1"/>
    <property type="molecule type" value="Genomic_DNA"/>
</dbReference>
<accession>A0A818V5N1</accession>
<evidence type="ECO:0000313" key="3">
    <source>
        <dbReference type="EMBL" id="CAF3701609.1"/>
    </source>
</evidence>
<dbReference type="Proteomes" id="UP000663833">
    <property type="component" value="Unassembled WGS sequence"/>
</dbReference>
<dbReference type="Pfam" id="PF01498">
    <property type="entry name" value="HTH_Tnp_Tc3_2"/>
    <property type="match status" value="1"/>
</dbReference>
<proteinExistence type="predicted"/>